<proteinExistence type="predicted"/>
<dbReference type="Gene3D" id="1.20.1280.50">
    <property type="match status" value="1"/>
</dbReference>
<name>A0AAN8A2D9_9PEZI</name>
<dbReference type="SMART" id="SM00256">
    <property type="entry name" value="FBOX"/>
    <property type="match status" value="1"/>
</dbReference>
<reference evidence="2" key="1">
    <citation type="submission" date="2023-08" db="EMBL/GenBank/DDBJ databases">
        <title>Black Yeasts Isolated from many extreme environments.</title>
        <authorList>
            <person name="Coleine C."/>
            <person name="Stajich J.E."/>
            <person name="Selbmann L."/>
        </authorList>
    </citation>
    <scope>NUCLEOTIDE SEQUENCE</scope>
    <source>
        <strain evidence="2">CCFEE 5810</strain>
    </source>
</reference>
<evidence type="ECO:0000313" key="3">
    <source>
        <dbReference type="Proteomes" id="UP001310594"/>
    </source>
</evidence>
<dbReference type="Proteomes" id="UP001310594">
    <property type="component" value="Unassembled WGS sequence"/>
</dbReference>
<feature type="domain" description="F-box" evidence="1">
    <location>
        <begin position="7"/>
        <end position="46"/>
    </location>
</feature>
<sequence>MAQQVFLHPELVEIILLQLPMKDLLLSQRVCKTWKAVVESSSGIQKALFFIAGNQQTTVAADRPQTNAYIGYPCICYTCTKAQTSKTLNPLLFTSIRDGGRVTGLELLVDKDLHAQASCRRMLLSQPPQDKITICCNIHVCSVPGIDGSDMLIGKGAFAFTAGSRFGGAVHDYLSASRNLLSSGALDSVHACEPWDWSVYHGVDFKRGWNWKAEVGGSFRLGLEV</sequence>
<accession>A0AAN8A2D9</accession>
<dbReference type="InterPro" id="IPR001810">
    <property type="entry name" value="F-box_dom"/>
</dbReference>
<organism evidence="2 3">
    <name type="scientific">Elasticomyces elasticus</name>
    <dbReference type="NCBI Taxonomy" id="574655"/>
    <lineage>
        <taxon>Eukaryota</taxon>
        <taxon>Fungi</taxon>
        <taxon>Dikarya</taxon>
        <taxon>Ascomycota</taxon>
        <taxon>Pezizomycotina</taxon>
        <taxon>Dothideomycetes</taxon>
        <taxon>Dothideomycetidae</taxon>
        <taxon>Mycosphaerellales</taxon>
        <taxon>Teratosphaeriaceae</taxon>
        <taxon>Elasticomyces</taxon>
    </lineage>
</organism>
<gene>
    <name evidence="2" type="ORF">LTR97_006975</name>
</gene>
<protein>
    <recommendedName>
        <fullName evidence="1">F-box domain-containing protein</fullName>
    </recommendedName>
</protein>
<dbReference type="AlphaFoldDB" id="A0AAN8A2D9"/>
<dbReference type="EMBL" id="JAVRQU010000010">
    <property type="protein sequence ID" value="KAK5698015.1"/>
    <property type="molecule type" value="Genomic_DNA"/>
</dbReference>
<dbReference type="InterPro" id="IPR036047">
    <property type="entry name" value="F-box-like_dom_sf"/>
</dbReference>
<evidence type="ECO:0000313" key="2">
    <source>
        <dbReference type="EMBL" id="KAK5698015.1"/>
    </source>
</evidence>
<evidence type="ECO:0000259" key="1">
    <source>
        <dbReference type="SMART" id="SM00256"/>
    </source>
</evidence>
<comment type="caution">
    <text evidence="2">The sequence shown here is derived from an EMBL/GenBank/DDBJ whole genome shotgun (WGS) entry which is preliminary data.</text>
</comment>
<dbReference type="SUPFAM" id="SSF81383">
    <property type="entry name" value="F-box domain"/>
    <property type="match status" value="1"/>
</dbReference>
<dbReference type="Pfam" id="PF00646">
    <property type="entry name" value="F-box"/>
    <property type="match status" value="1"/>
</dbReference>